<dbReference type="PROSITE" id="PS00041">
    <property type="entry name" value="HTH_ARAC_FAMILY_1"/>
    <property type="match status" value="1"/>
</dbReference>
<dbReference type="InterPro" id="IPR009057">
    <property type="entry name" value="Homeodomain-like_sf"/>
</dbReference>
<dbReference type="PANTHER" id="PTHR43280:SF10">
    <property type="entry name" value="REGULATORY PROTEIN POCR"/>
    <property type="match status" value="1"/>
</dbReference>
<name>A0ABQ4N4J4_9BACL</name>
<dbReference type="SMART" id="SM00448">
    <property type="entry name" value="REC"/>
    <property type="match status" value="1"/>
</dbReference>
<evidence type="ECO:0000256" key="4">
    <source>
        <dbReference type="PROSITE-ProRule" id="PRU00169"/>
    </source>
</evidence>
<dbReference type="SUPFAM" id="SSF52172">
    <property type="entry name" value="CheY-like"/>
    <property type="match status" value="1"/>
</dbReference>
<dbReference type="RefSeq" id="WP_213528418.1">
    <property type="nucleotide sequence ID" value="NZ_BOVJ01000056.1"/>
</dbReference>
<accession>A0ABQ4N4J4</accession>
<feature type="modified residue" description="4-aspartylphosphate" evidence="4">
    <location>
        <position position="58"/>
    </location>
</feature>
<dbReference type="CDD" id="cd17536">
    <property type="entry name" value="REC_YesN-like"/>
    <property type="match status" value="1"/>
</dbReference>
<proteinExistence type="predicted"/>
<keyword evidence="3" id="KW-0804">Transcription</keyword>
<comment type="caution">
    <text evidence="7">The sequence shown here is derived from an EMBL/GenBank/DDBJ whole genome shotgun (WGS) entry which is preliminary data.</text>
</comment>
<keyword evidence="4" id="KW-0597">Phosphoprotein</keyword>
<evidence type="ECO:0000256" key="1">
    <source>
        <dbReference type="ARBA" id="ARBA00023015"/>
    </source>
</evidence>
<reference evidence="7 8" key="1">
    <citation type="submission" date="2021-04" db="EMBL/GenBank/DDBJ databases">
        <title>Draft genome sequence of Paenibacillus cisolokensis, LC2-13A.</title>
        <authorList>
            <person name="Uke A."/>
            <person name="Chhe C."/>
            <person name="Baramee S."/>
            <person name="Kosugi A."/>
        </authorList>
    </citation>
    <scope>NUCLEOTIDE SEQUENCE [LARGE SCALE GENOMIC DNA]</scope>
    <source>
        <strain evidence="7 8">LC2-13A</strain>
    </source>
</reference>
<keyword evidence="8" id="KW-1185">Reference proteome</keyword>
<feature type="domain" description="Response regulatory" evidence="6">
    <location>
        <begin position="6"/>
        <end position="123"/>
    </location>
</feature>
<organism evidence="7 8">
    <name type="scientific">Paenibacillus cisolokensis</name>
    <dbReference type="NCBI Taxonomy" id="1658519"/>
    <lineage>
        <taxon>Bacteria</taxon>
        <taxon>Bacillati</taxon>
        <taxon>Bacillota</taxon>
        <taxon>Bacilli</taxon>
        <taxon>Bacillales</taxon>
        <taxon>Paenibacillaceae</taxon>
        <taxon>Paenibacillus</taxon>
    </lineage>
</organism>
<dbReference type="Pfam" id="PF12833">
    <property type="entry name" value="HTH_18"/>
    <property type="match status" value="1"/>
</dbReference>
<sequence>MTGMKHLLIVDDEAHWTDNLADHKPWGEVGIDVVHKAYSAFEALELIQTYPIDLVITDIMMPEWTGLELIEEIRRRRPDTICILLSGYSDFEYARTAIELEAFDYLLKPVKDEELFRVVRQALSRLERLDEKERLQRRLAYSLNENMPLIRSHLLSEWLTGTARAADWENCAVRYGIPFRAGDEVLLVLVRPDDRLGGGEGREAPKHERKLAEYAIQNIAEEWMSSGGFDVWSCWLGRDYMAMLLRCGNGRPPAPDIGDAQALERLLLGLQQNIKRFAKASVSLLMTDPHRFPDEVHAACEKALISFRQQVGGRQELLLAQEDAAPPLSAKSLRTLHCPPSLLQLMEVQRWQEAEALVERMLTELETDWSESHEHLLAAAMEIGGAFLQLAHRSGIFLRDAAPELTSGFIAGEPMRSIAALRRWASSMLQAMRCHMREEAVHNRRETIRRVHEYIERHLKTDASLRAIADYVHMHPTHLSKIYKQETGQGLSDYLMQVRMEKACALLSGSQLKVYEICEEIGYLDPAYFIKVFRKFYGVTPQEYRDRVNAGK</sequence>
<dbReference type="SUPFAM" id="SSF46689">
    <property type="entry name" value="Homeodomain-like"/>
    <property type="match status" value="2"/>
</dbReference>
<keyword evidence="2" id="KW-0238">DNA-binding</keyword>
<gene>
    <name evidence="7" type="ORF">PACILC2_16970</name>
</gene>
<dbReference type="Gene3D" id="1.10.10.60">
    <property type="entry name" value="Homeodomain-like"/>
    <property type="match status" value="2"/>
</dbReference>
<dbReference type="InterPro" id="IPR018062">
    <property type="entry name" value="HTH_AraC-typ_CS"/>
</dbReference>
<keyword evidence="1" id="KW-0805">Transcription regulation</keyword>
<dbReference type="InterPro" id="IPR011006">
    <property type="entry name" value="CheY-like_superfamily"/>
</dbReference>
<evidence type="ECO:0000256" key="3">
    <source>
        <dbReference type="ARBA" id="ARBA00023163"/>
    </source>
</evidence>
<evidence type="ECO:0000256" key="2">
    <source>
        <dbReference type="ARBA" id="ARBA00023125"/>
    </source>
</evidence>
<dbReference type="InterPro" id="IPR018060">
    <property type="entry name" value="HTH_AraC"/>
</dbReference>
<dbReference type="PRINTS" id="PR00032">
    <property type="entry name" value="HTHARAC"/>
</dbReference>
<dbReference type="Pfam" id="PF00072">
    <property type="entry name" value="Response_reg"/>
    <property type="match status" value="1"/>
</dbReference>
<protein>
    <submittedName>
        <fullName evidence="7">AraC family transcriptional regulator</fullName>
    </submittedName>
</protein>
<dbReference type="PROSITE" id="PS01124">
    <property type="entry name" value="HTH_ARAC_FAMILY_2"/>
    <property type="match status" value="1"/>
</dbReference>
<dbReference type="SMART" id="SM00342">
    <property type="entry name" value="HTH_ARAC"/>
    <property type="match status" value="1"/>
</dbReference>
<dbReference type="InterPro" id="IPR001789">
    <property type="entry name" value="Sig_transdc_resp-reg_receiver"/>
</dbReference>
<evidence type="ECO:0000259" key="6">
    <source>
        <dbReference type="PROSITE" id="PS50110"/>
    </source>
</evidence>
<dbReference type="PANTHER" id="PTHR43280">
    <property type="entry name" value="ARAC-FAMILY TRANSCRIPTIONAL REGULATOR"/>
    <property type="match status" value="1"/>
</dbReference>
<dbReference type="EMBL" id="BOVJ01000056">
    <property type="protein sequence ID" value="GIQ63129.1"/>
    <property type="molecule type" value="Genomic_DNA"/>
</dbReference>
<evidence type="ECO:0000313" key="8">
    <source>
        <dbReference type="Proteomes" id="UP000680304"/>
    </source>
</evidence>
<feature type="domain" description="HTH araC/xylS-type" evidence="5">
    <location>
        <begin position="449"/>
        <end position="547"/>
    </location>
</feature>
<dbReference type="InterPro" id="IPR020449">
    <property type="entry name" value="Tscrpt_reg_AraC-type_HTH"/>
</dbReference>
<dbReference type="PROSITE" id="PS50110">
    <property type="entry name" value="RESPONSE_REGULATORY"/>
    <property type="match status" value="1"/>
</dbReference>
<evidence type="ECO:0000259" key="5">
    <source>
        <dbReference type="PROSITE" id="PS01124"/>
    </source>
</evidence>
<evidence type="ECO:0000313" key="7">
    <source>
        <dbReference type="EMBL" id="GIQ63129.1"/>
    </source>
</evidence>
<dbReference type="Proteomes" id="UP000680304">
    <property type="component" value="Unassembled WGS sequence"/>
</dbReference>
<dbReference type="Gene3D" id="3.40.50.2300">
    <property type="match status" value="1"/>
</dbReference>